<proteinExistence type="predicted"/>
<dbReference type="EMBL" id="JAYWIO010000008">
    <property type="protein sequence ID" value="KAK7244111.1"/>
    <property type="molecule type" value="Genomic_DNA"/>
</dbReference>
<name>A0AAN9HPD1_CROPI</name>
<dbReference type="AlphaFoldDB" id="A0AAN9HPD1"/>
<reference evidence="1 2" key="1">
    <citation type="submission" date="2024-01" db="EMBL/GenBank/DDBJ databases">
        <title>The genomes of 5 underutilized Papilionoideae crops provide insights into root nodulation and disease resistanc.</title>
        <authorList>
            <person name="Yuan L."/>
        </authorList>
    </citation>
    <scope>NUCLEOTIDE SEQUENCE [LARGE SCALE GENOMIC DNA]</scope>
    <source>
        <strain evidence="1">ZHUSHIDOU_FW_LH</strain>
        <tissue evidence="1">Leaf</tissue>
    </source>
</reference>
<evidence type="ECO:0000313" key="2">
    <source>
        <dbReference type="Proteomes" id="UP001372338"/>
    </source>
</evidence>
<protein>
    <submittedName>
        <fullName evidence="1">Uncharacterized protein</fullName>
    </submittedName>
</protein>
<sequence>MMIIVGNPLVCATGKEPNCHGITLMPMSMNLNNTEDALPSGRPKTHKMAIVFGLSLDRMPLPYSSWFWTFYLVEAQE</sequence>
<gene>
    <name evidence="1" type="ORF">RIF29_38929</name>
</gene>
<comment type="caution">
    <text evidence="1">The sequence shown here is derived from an EMBL/GenBank/DDBJ whole genome shotgun (WGS) entry which is preliminary data.</text>
</comment>
<evidence type="ECO:0000313" key="1">
    <source>
        <dbReference type="EMBL" id="KAK7244111.1"/>
    </source>
</evidence>
<dbReference type="Proteomes" id="UP001372338">
    <property type="component" value="Unassembled WGS sequence"/>
</dbReference>
<keyword evidence="2" id="KW-1185">Reference proteome</keyword>
<accession>A0AAN9HPD1</accession>
<organism evidence="1 2">
    <name type="scientific">Crotalaria pallida</name>
    <name type="common">Smooth rattlebox</name>
    <name type="synonym">Crotalaria striata</name>
    <dbReference type="NCBI Taxonomy" id="3830"/>
    <lineage>
        <taxon>Eukaryota</taxon>
        <taxon>Viridiplantae</taxon>
        <taxon>Streptophyta</taxon>
        <taxon>Embryophyta</taxon>
        <taxon>Tracheophyta</taxon>
        <taxon>Spermatophyta</taxon>
        <taxon>Magnoliopsida</taxon>
        <taxon>eudicotyledons</taxon>
        <taxon>Gunneridae</taxon>
        <taxon>Pentapetalae</taxon>
        <taxon>rosids</taxon>
        <taxon>fabids</taxon>
        <taxon>Fabales</taxon>
        <taxon>Fabaceae</taxon>
        <taxon>Papilionoideae</taxon>
        <taxon>50 kb inversion clade</taxon>
        <taxon>genistoids sensu lato</taxon>
        <taxon>core genistoids</taxon>
        <taxon>Crotalarieae</taxon>
        <taxon>Crotalaria</taxon>
    </lineage>
</organism>